<evidence type="ECO:0000256" key="1">
    <source>
        <dbReference type="SAM" id="Phobius"/>
    </source>
</evidence>
<keyword evidence="1" id="KW-0472">Membrane</keyword>
<feature type="transmembrane region" description="Helical" evidence="1">
    <location>
        <begin position="97"/>
        <end position="120"/>
    </location>
</feature>
<dbReference type="InterPro" id="IPR052714">
    <property type="entry name" value="MFS_Exporter"/>
</dbReference>
<feature type="transmembrane region" description="Helical" evidence="1">
    <location>
        <begin position="12"/>
        <end position="34"/>
    </location>
</feature>
<feature type="transmembrane region" description="Helical" evidence="1">
    <location>
        <begin position="201"/>
        <end position="220"/>
    </location>
</feature>
<feature type="transmembrane region" description="Helical" evidence="1">
    <location>
        <begin position="132"/>
        <end position="153"/>
    </location>
</feature>
<reference evidence="2" key="2">
    <citation type="submission" date="2021-04" db="EMBL/GenBank/DDBJ databases">
        <authorList>
            <person name="Gilroy R."/>
        </authorList>
    </citation>
    <scope>NUCLEOTIDE SEQUENCE</scope>
    <source>
        <strain evidence="2">ChiHecec1B25-7008</strain>
    </source>
</reference>
<proteinExistence type="predicted"/>
<keyword evidence="1" id="KW-1133">Transmembrane helix</keyword>
<dbReference type="Proteomes" id="UP000823860">
    <property type="component" value="Unassembled WGS sequence"/>
</dbReference>
<evidence type="ECO:0000313" key="2">
    <source>
        <dbReference type="EMBL" id="HJA84148.1"/>
    </source>
</evidence>
<dbReference type="PANTHER" id="PTHR23531">
    <property type="entry name" value="QUINOLENE RESISTANCE PROTEIN NORA"/>
    <property type="match status" value="1"/>
</dbReference>
<sequence length="310" mass="34229">MRKNNTDNPPLYNRNFGLVCVSGFLLYASAYAVLLPLMRSGVVLDIFFPFLTGMQVAGAFNAWLADKFRRKHVLGYPFLGMLLVFIGYAYASTPPQYAVLSLLHGVCFGLATSAAVTLSIDVVHTGHRTKANMVYAFCSRLGMVIGGVAGLWLMPLSTYHWLLPVLAGGVGVLAAAWMYVPFRAPIGLPMVSSDRYLLVRALLPGLNVAILAFACGMLALPMRGGMAWLFLLAVLAPWLVRMFVKLSHHCQRATGNVTFHFFVDAGLLLGVAYAQVVETYPLWEPFAWMAFALVLYVGVTRIYYKKMRVR</sequence>
<feature type="transmembrane region" description="Helical" evidence="1">
    <location>
        <begin position="159"/>
        <end position="180"/>
    </location>
</feature>
<dbReference type="PANTHER" id="PTHR23531:SF1">
    <property type="entry name" value="QUINOLENE RESISTANCE PROTEIN NORA"/>
    <property type="match status" value="1"/>
</dbReference>
<feature type="transmembrane region" description="Helical" evidence="1">
    <location>
        <begin position="226"/>
        <end position="244"/>
    </location>
</feature>
<reference evidence="2" key="1">
    <citation type="journal article" date="2021" name="PeerJ">
        <title>Extensive microbial diversity within the chicken gut microbiome revealed by metagenomics and culture.</title>
        <authorList>
            <person name="Gilroy R."/>
            <person name="Ravi A."/>
            <person name="Getino M."/>
            <person name="Pursley I."/>
            <person name="Horton D.L."/>
            <person name="Alikhan N.F."/>
            <person name="Baker D."/>
            <person name="Gharbi K."/>
            <person name="Hall N."/>
            <person name="Watson M."/>
            <person name="Adriaenssens E.M."/>
            <person name="Foster-Nyarko E."/>
            <person name="Jarju S."/>
            <person name="Secka A."/>
            <person name="Antonio M."/>
            <person name="Oren A."/>
            <person name="Chaudhuri R.R."/>
            <person name="La Ragione R."/>
            <person name="Hildebrand F."/>
            <person name="Pallen M.J."/>
        </authorList>
    </citation>
    <scope>NUCLEOTIDE SEQUENCE</scope>
    <source>
        <strain evidence="2">ChiHecec1B25-7008</strain>
    </source>
</reference>
<dbReference type="InterPro" id="IPR036259">
    <property type="entry name" value="MFS_trans_sf"/>
</dbReference>
<dbReference type="AlphaFoldDB" id="A0A9D2HU26"/>
<dbReference type="Gene3D" id="1.20.1250.20">
    <property type="entry name" value="MFS general substrate transporter like domains"/>
    <property type="match status" value="1"/>
</dbReference>
<organism evidence="2 3">
    <name type="scientific">Candidatus Bacteroides intestinavium</name>
    <dbReference type="NCBI Taxonomy" id="2838469"/>
    <lineage>
        <taxon>Bacteria</taxon>
        <taxon>Pseudomonadati</taxon>
        <taxon>Bacteroidota</taxon>
        <taxon>Bacteroidia</taxon>
        <taxon>Bacteroidales</taxon>
        <taxon>Bacteroidaceae</taxon>
        <taxon>Bacteroides</taxon>
    </lineage>
</organism>
<feature type="transmembrane region" description="Helical" evidence="1">
    <location>
        <begin position="286"/>
        <end position="304"/>
    </location>
</feature>
<feature type="transmembrane region" description="Helical" evidence="1">
    <location>
        <begin position="256"/>
        <end position="274"/>
    </location>
</feature>
<feature type="transmembrane region" description="Helical" evidence="1">
    <location>
        <begin position="73"/>
        <end position="91"/>
    </location>
</feature>
<feature type="transmembrane region" description="Helical" evidence="1">
    <location>
        <begin position="46"/>
        <end position="64"/>
    </location>
</feature>
<protein>
    <submittedName>
        <fullName evidence="2">MFS transporter</fullName>
    </submittedName>
</protein>
<keyword evidence="1" id="KW-0812">Transmembrane</keyword>
<comment type="caution">
    <text evidence="2">The sequence shown here is derived from an EMBL/GenBank/DDBJ whole genome shotgun (WGS) entry which is preliminary data.</text>
</comment>
<name>A0A9D2HU26_9BACE</name>
<evidence type="ECO:0000313" key="3">
    <source>
        <dbReference type="Proteomes" id="UP000823860"/>
    </source>
</evidence>
<dbReference type="SUPFAM" id="SSF103473">
    <property type="entry name" value="MFS general substrate transporter"/>
    <property type="match status" value="1"/>
</dbReference>
<gene>
    <name evidence="2" type="ORF">H9785_09290</name>
</gene>
<dbReference type="EMBL" id="DWZE01000112">
    <property type="protein sequence ID" value="HJA84148.1"/>
    <property type="molecule type" value="Genomic_DNA"/>
</dbReference>
<accession>A0A9D2HU26</accession>